<dbReference type="GO" id="GO:0005789">
    <property type="term" value="C:endoplasmic reticulum membrane"/>
    <property type="evidence" value="ECO:0007669"/>
    <property type="project" value="InterPro"/>
</dbReference>
<evidence type="ECO:0000256" key="5">
    <source>
        <dbReference type="ARBA" id="ARBA00023136"/>
    </source>
</evidence>
<reference evidence="10 11" key="1">
    <citation type="submission" date="2025-04" db="UniProtKB">
        <authorList>
            <consortium name="RefSeq"/>
        </authorList>
    </citation>
    <scope>IDENTIFICATION</scope>
    <source>
        <tissue evidence="10 11">Whole insect</tissue>
    </source>
</reference>
<keyword evidence="9" id="KW-1185">Reference proteome</keyword>
<protein>
    <submittedName>
        <fullName evidence="10 11">Dual oxidase maturation factor 1-like</fullName>
    </submittedName>
</protein>
<reference evidence="8" key="2">
    <citation type="submission" date="2025-05" db="UniProtKB">
        <authorList>
            <consortium name="EnsemblMetazoa"/>
        </authorList>
    </citation>
    <scope>IDENTIFICATION</scope>
</reference>
<dbReference type="PANTHER" id="PTHR31158:SF10">
    <property type="entry name" value="LD27791P"/>
    <property type="match status" value="1"/>
</dbReference>
<proteinExistence type="inferred from homology"/>
<keyword evidence="3 7" id="KW-0812">Transmembrane</keyword>
<evidence type="ECO:0000256" key="3">
    <source>
        <dbReference type="ARBA" id="ARBA00022692"/>
    </source>
</evidence>
<organism evidence="11">
    <name type="scientific">Diabrotica virgifera virgifera</name>
    <name type="common">western corn rootworm</name>
    <dbReference type="NCBI Taxonomy" id="50390"/>
    <lineage>
        <taxon>Eukaryota</taxon>
        <taxon>Metazoa</taxon>
        <taxon>Ecdysozoa</taxon>
        <taxon>Arthropoda</taxon>
        <taxon>Hexapoda</taxon>
        <taxon>Insecta</taxon>
        <taxon>Pterygota</taxon>
        <taxon>Neoptera</taxon>
        <taxon>Endopterygota</taxon>
        <taxon>Coleoptera</taxon>
        <taxon>Polyphaga</taxon>
        <taxon>Cucujiformia</taxon>
        <taxon>Chrysomeloidea</taxon>
        <taxon>Chrysomelidae</taxon>
        <taxon>Galerucinae</taxon>
        <taxon>Diabroticina</taxon>
        <taxon>Diabroticites</taxon>
        <taxon>Diabrotica</taxon>
    </lineage>
</organism>
<dbReference type="EnsemblMetazoa" id="XM_028284748.1">
    <property type="protein sequence ID" value="XP_028140549.1"/>
    <property type="gene ID" value="LOC114334656"/>
</dbReference>
<evidence type="ECO:0000256" key="6">
    <source>
        <dbReference type="ARBA" id="ARBA00023180"/>
    </source>
</evidence>
<dbReference type="KEGG" id="dvv:114334656"/>
<dbReference type="GeneID" id="114334656"/>
<dbReference type="OrthoDB" id="10042652at2759"/>
<evidence type="ECO:0000313" key="12">
    <source>
        <dbReference type="RefSeq" id="XP_028140551.1"/>
    </source>
</evidence>
<evidence type="ECO:0000313" key="10">
    <source>
        <dbReference type="RefSeq" id="XP_028140549.1"/>
    </source>
</evidence>
<evidence type="ECO:0000256" key="2">
    <source>
        <dbReference type="ARBA" id="ARBA00009816"/>
    </source>
</evidence>
<feature type="transmembrane region" description="Helical" evidence="7">
    <location>
        <begin position="212"/>
        <end position="233"/>
    </location>
</feature>
<evidence type="ECO:0000256" key="7">
    <source>
        <dbReference type="SAM" id="Phobius"/>
    </source>
</evidence>
<evidence type="ECO:0000313" key="9">
    <source>
        <dbReference type="Proteomes" id="UP001652700"/>
    </source>
</evidence>
<sequence>MKGWFDAFRNDGGPTLYNFNNRTSVTGDVTFITFLAVFSTLYVAFLIIYFGIRKERCSTFCAVTLSLFIGATILITLYGSAWHISKSQIVSTYQAFSQEKLTADIGVYVGLNHVNITLQANSSKNWSDIDFNEKFLWVDEHHMQTSFKEAIIKGLPFPILTVAEYFTTGQEGLAWGRQYRSAGYFAIIMLWTSFVTWVLMNLMLIVVPRYGALLMTLCGFLLLSTVCGYFGMLPEPPLVVYIDGTKLNFSFGWCYWLVLIAGGVCLLAGVIITTVEIINPHSFSTILEVDYDTPFDRHIIIEDSRGKRFEKKKNDSSLESPNSIGRILRRLSYKNRDEGNENKSNLSKANQEFRLEPSPWKYPYKNKASPNVSPSVSIISSTMSISATRESPFPKEDISCVHRPRKFDSVSMW</sequence>
<accession>A0A6P7G7P4</accession>
<dbReference type="EnsemblMetazoa" id="XM_028284749.2">
    <property type="protein sequence ID" value="XP_028140550.1"/>
    <property type="gene ID" value="LOC114334656"/>
</dbReference>
<comment type="similarity">
    <text evidence="2">Belongs to the DUOXA family.</text>
</comment>
<evidence type="ECO:0000313" key="8">
    <source>
        <dbReference type="EnsemblMetazoa" id="XP_028140549.1"/>
    </source>
</evidence>
<keyword evidence="5 7" id="KW-0472">Membrane</keyword>
<dbReference type="InterPro" id="IPR018469">
    <property type="entry name" value="Dual_oxidase_maturation_fac"/>
</dbReference>
<dbReference type="Pfam" id="PF10204">
    <property type="entry name" value="DuoxA"/>
    <property type="match status" value="1"/>
</dbReference>
<feature type="transmembrane region" description="Helical" evidence="7">
    <location>
        <begin position="59"/>
        <end position="78"/>
    </location>
</feature>
<dbReference type="GO" id="GO:0015031">
    <property type="term" value="P:protein transport"/>
    <property type="evidence" value="ECO:0007669"/>
    <property type="project" value="InterPro"/>
</dbReference>
<dbReference type="AlphaFoldDB" id="A0A6P7G7P4"/>
<dbReference type="EnsemblMetazoa" id="XM_050652869.1">
    <property type="protein sequence ID" value="XP_050508826.1"/>
    <property type="gene ID" value="LOC114334656"/>
</dbReference>
<dbReference type="RefSeq" id="XP_050508826.1">
    <property type="nucleotide sequence ID" value="XM_050652869.1"/>
</dbReference>
<keyword evidence="6" id="KW-0325">Glycoprotein</keyword>
<keyword evidence="4 7" id="KW-1133">Transmembrane helix</keyword>
<gene>
    <name evidence="10 11 12" type="primary">LOC114334656</name>
</gene>
<comment type="subcellular location">
    <subcellularLocation>
        <location evidence="1">Membrane</location>
        <topology evidence="1">Multi-pass membrane protein</topology>
    </subcellularLocation>
</comment>
<dbReference type="RefSeq" id="XP_028140550.1">
    <property type="nucleotide sequence ID" value="XM_028284749.1"/>
</dbReference>
<name>A0A6P7G7P4_DIAVI</name>
<dbReference type="RefSeq" id="XP_028140551.1">
    <property type="nucleotide sequence ID" value="XM_028284750.1"/>
</dbReference>
<feature type="transmembrane region" description="Helical" evidence="7">
    <location>
        <begin position="182"/>
        <end position="200"/>
    </location>
</feature>
<evidence type="ECO:0000256" key="4">
    <source>
        <dbReference type="ARBA" id="ARBA00022989"/>
    </source>
</evidence>
<evidence type="ECO:0000313" key="11">
    <source>
        <dbReference type="RefSeq" id="XP_028140550.1"/>
    </source>
</evidence>
<feature type="transmembrane region" description="Helical" evidence="7">
    <location>
        <begin position="253"/>
        <end position="275"/>
    </location>
</feature>
<feature type="transmembrane region" description="Helical" evidence="7">
    <location>
        <begin position="29"/>
        <end position="52"/>
    </location>
</feature>
<dbReference type="PANTHER" id="PTHR31158">
    <property type="entry name" value="DUAL OXIDASE 2"/>
    <property type="match status" value="1"/>
</dbReference>
<dbReference type="Proteomes" id="UP001652700">
    <property type="component" value="Unplaced"/>
</dbReference>
<dbReference type="RefSeq" id="XP_028140549.1">
    <property type="nucleotide sequence ID" value="XM_028284748.1"/>
</dbReference>
<evidence type="ECO:0000256" key="1">
    <source>
        <dbReference type="ARBA" id="ARBA00004141"/>
    </source>
</evidence>